<dbReference type="PANTHER" id="PTHR43394">
    <property type="entry name" value="ATP-DEPENDENT PERMEASE MDL1, MITOCHONDRIAL"/>
    <property type="match status" value="1"/>
</dbReference>
<dbReference type="EMBL" id="CP012036">
    <property type="protein sequence ID" value="ALF55517.1"/>
    <property type="molecule type" value="Genomic_DNA"/>
</dbReference>
<dbReference type="KEGG" id="npz:ACX27_26080"/>
<proteinExistence type="predicted"/>
<feature type="transmembrane region" description="Helical" evidence="10">
    <location>
        <begin position="695"/>
        <end position="717"/>
    </location>
</feature>
<keyword evidence="16" id="KW-1185">Reference proteome</keyword>
<dbReference type="Gene3D" id="3.90.70.10">
    <property type="entry name" value="Cysteine proteinases"/>
    <property type="match status" value="1"/>
</dbReference>
<dbReference type="InterPro" id="IPR003439">
    <property type="entry name" value="ABC_transporter-like_ATP-bd"/>
</dbReference>
<dbReference type="PANTHER" id="PTHR43394:SF1">
    <property type="entry name" value="ATP-BINDING CASSETTE SUB-FAMILY B MEMBER 10, MITOCHONDRIAL"/>
    <property type="match status" value="1"/>
</dbReference>
<dbReference type="CDD" id="cd00038">
    <property type="entry name" value="CAP_ED"/>
    <property type="match status" value="1"/>
</dbReference>
<feature type="domain" description="Cyclic nucleotide-binding" evidence="11">
    <location>
        <begin position="40"/>
        <end position="131"/>
    </location>
</feature>
<dbReference type="InterPro" id="IPR018490">
    <property type="entry name" value="cNMP-bd_dom_sf"/>
</dbReference>
<keyword evidence="4" id="KW-0378">Hydrolase</keyword>
<dbReference type="GO" id="GO:0016887">
    <property type="term" value="F:ATP hydrolysis activity"/>
    <property type="evidence" value="ECO:0007669"/>
    <property type="project" value="InterPro"/>
</dbReference>
<keyword evidence="3" id="KW-0547">Nucleotide-binding</keyword>
<feature type="domain" description="ABC transporter" evidence="12">
    <location>
        <begin position="792"/>
        <end position="1033"/>
    </location>
</feature>
<name>A0A0M3V6I9_9NOSO</name>
<dbReference type="SMART" id="SM00382">
    <property type="entry name" value="AAA"/>
    <property type="match status" value="1"/>
</dbReference>
<evidence type="ECO:0000256" key="10">
    <source>
        <dbReference type="SAM" id="Phobius"/>
    </source>
</evidence>
<evidence type="ECO:0000256" key="8">
    <source>
        <dbReference type="ARBA" id="ARBA00023136"/>
    </source>
</evidence>
<dbReference type="GO" id="GO:0005524">
    <property type="term" value="F:ATP binding"/>
    <property type="evidence" value="ECO:0007669"/>
    <property type="project" value="UniProtKB-KW"/>
</dbReference>
<dbReference type="Proteomes" id="UP000062645">
    <property type="component" value="Chromosome"/>
</dbReference>
<feature type="transmembrane region" description="Helical" evidence="10">
    <location>
        <begin position="475"/>
        <end position="501"/>
    </location>
</feature>
<dbReference type="Pfam" id="PF00027">
    <property type="entry name" value="cNMP_binding"/>
    <property type="match status" value="1"/>
</dbReference>
<feature type="transmembrane region" description="Helical" evidence="10">
    <location>
        <begin position="592"/>
        <end position="611"/>
    </location>
</feature>
<evidence type="ECO:0000256" key="2">
    <source>
        <dbReference type="ARBA" id="ARBA00022692"/>
    </source>
</evidence>
<dbReference type="CDD" id="cd18568">
    <property type="entry name" value="ABC_6TM_HetC_like"/>
    <property type="match status" value="1"/>
</dbReference>
<evidence type="ECO:0000256" key="1">
    <source>
        <dbReference type="ARBA" id="ARBA00004651"/>
    </source>
</evidence>
<evidence type="ECO:0000259" key="11">
    <source>
        <dbReference type="PROSITE" id="PS50042"/>
    </source>
</evidence>
<evidence type="ECO:0000256" key="5">
    <source>
        <dbReference type="ARBA" id="ARBA00022807"/>
    </source>
</evidence>
<dbReference type="PROSITE" id="PS50990">
    <property type="entry name" value="PEPTIDASE_C39"/>
    <property type="match status" value="1"/>
</dbReference>
<feature type="transmembrane region" description="Helical" evidence="10">
    <location>
        <begin position="617"/>
        <end position="637"/>
    </location>
</feature>
<evidence type="ECO:0000259" key="12">
    <source>
        <dbReference type="PROSITE" id="PS50893"/>
    </source>
</evidence>
<gene>
    <name evidence="15" type="ORF">ACX27_26080</name>
</gene>
<dbReference type="InterPro" id="IPR017871">
    <property type="entry name" value="ABC_transporter-like_CS"/>
</dbReference>
<dbReference type="InterPro" id="IPR000595">
    <property type="entry name" value="cNMP-bd_dom"/>
</dbReference>
<dbReference type="CDD" id="cd02418">
    <property type="entry name" value="Peptidase_C39B"/>
    <property type="match status" value="1"/>
</dbReference>
<dbReference type="GO" id="GO:0008234">
    <property type="term" value="F:cysteine-type peptidase activity"/>
    <property type="evidence" value="ECO:0007669"/>
    <property type="project" value="UniProtKB-KW"/>
</dbReference>
<dbReference type="InterPro" id="IPR027417">
    <property type="entry name" value="P-loop_NTPase"/>
</dbReference>
<dbReference type="Gene3D" id="3.40.50.300">
    <property type="entry name" value="P-loop containing nucleotide triphosphate hydrolases"/>
    <property type="match status" value="1"/>
</dbReference>
<dbReference type="PROSITE" id="PS50929">
    <property type="entry name" value="ABC_TM1F"/>
    <property type="match status" value="1"/>
</dbReference>
<dbReference type="InterPro" id="IPR039421">
    <property type="entry name" value="Type_1_exporter"/>
</dbReference>
<dbReference type="PROSITE" id="PS50042">
    <property type="entry name" value="CNMP_BINDING_3"/>
    <property type="match status" value="1"/>
</dbReference>
<keyword evidence="2 10" id="KW-0812">Transmembrane</keyword>
<dbReference type="GO" id="GO:0005886">
    <property type="term" value="C:plasma membrane"/>
    <property type="evidence" value="ECO:0007669"/>
    <property type="project" value="UniProtKB-SubCell"/>
</dbReference>
<feature type="region of interest" description="Disordered" evidence="9">
    <location>
        <begin position="275"/>
        <end position="297"/>
    </location>
</feature>
<sequence length="1037" mass="115993">MKQILGTEEYNLSVQPRNDRQLLSDILLSWLSNNDKLVRNLSPAFEIRDFNLGDELVDQAENAPGCYIICQGQVRLVSWNATLQKEVATSLLGVGETYGADELFTDETLTYRAIAASAGTLAFIPTANLKQWCDRLPQLQDYLSHRIAMRQTLLFFKTSVTIPHTKLSSHTLKEFVPYLEQIKVSAGSVLSQSTPNEDGRFWLRSGEIHSLENPSAPFPSIGNSWGYPEPIPTDWIAKTDLVIYKLAIAQWEKAKAIAPQLLGVSSQQIIADKTTTTRQRHKNPVATTHTTNLQQPSAKAQSNLITFPLPSKQRRPLFGQRYPFIQQQSTADCGPACLAMISRYWGKKFNINILRNISNVGRGGASLRSLANAAESIGFQARPVRASLNRIANQKHPWIAHWQGDHYIVVYRVRKNCVIVSDPAIGRKKLNIKDFQAGWTGYALLLTPTPQFQAVQSTKPSLGRFWSAFLPYRSLLLPIIVASLLLQMFGLVTPLLTQVILDQVVVHKSLSTLHVFIIGSLVFSLWRIGLGSIRQYMLDYFSNRVDLSLITGFITHTLNLPLQFFATRHVGDIITRVQENQKIQVFLTRQAVAAWLDALTAVVYVGLMAYYNLQLTFLVLALLPPIILLTVIASPILRQVSREIFNEAAKQNSSLVEMLTGVATVKAAAAERELRWRWEDHFTSTVNAKFRGQKLAITLQVISGLINTLGSTALLWYSATLVIQDQLSIGQLVAFNMLIGNVIGPVLSLVNLWDEFQEVLVSVERLDDIFSTQPEETAEKSMLVLPNLRGEVRFENMTFRYSADDDRNILQNISLAANPGQTIAIVGRSGSGKSTLVNLLQGLYYPTSGKILVDGHDIRHVSPQSLRRQLGVVPQECFLFSGTILENITLYRPEYSLEQVIEVSKLAEAHAFIQTLPLGYNTKVGERGSSLSGGQRQRIAIARAILSNPRILILDEATSSLDTESERRFQQNLLRISRVSETEARTTFIIAHRLSTVRNADHIIVLDKGVIAEQGNHEELMTLQGLYYHLIKQQIDV</sequence>
<evidence type="ECO:0000259" key="13">
    <source>
        <dbReference type="PROSITE" id="PS50929"/>
    </source>
</evidence>
<dbReference type="InterPro" id="IPR005074">
    <property type="entry name" value="Peptidase_C39"/>
</dbReference>
<keyword evidence="8 10" id="KW-0472">Membrane</keyword>
<dbReference type="PATRIC" id="fig|224013.5.peg.6242"/>
<keyword evidence="6" id="KW-0067">ATP-binding</keyword>
<dbReference type="SUPFAM" id="SSF52540">
    <property type="entry name" value="P-loop containing nucleoside triphosphate hydrolases"/>
    <property type="match status" value="1"/>
</dbReference>
<dbReference type="Pfam" id="PF00005">
    <property type="entry name" value="ABC_tran"/>
    <property type="match status" value="1"/>
</dbReference>
<dbReference type="GO" id="GO:0015421">
    <property type="term" value="F:ABC-type oligopeptide transporter activity"/>
    <property type="evidence" value="ECO:0007669"/>
    <property type="project" value="TreeGrafter"/>
</dbReference>
<evidence type="ECO:0000313" key="16">
    <source>
        <dbReference type="Proteomes" id="UP000062645"/>
    </source>
</evidence>
<dbReference type="RefSeq" id="WP_062296741.1">
    <property type="nucleotide sequence ID" value="NZ_CP012036.1"/>
</dbReference>
<dbReference type="Gene3D" id="2.60.120.10">
    <property type="entry name" value="Jelly Rolls"/>
    <property type="match status" value="1"/>
</dbReference>
<dbReference type="SUPFAM" id="SSF90123">
    <property type="entry name" value="ABC transporter transmembrane region"/>
    <property type="match status" value="1"/>
</dbReference>
<dbReference type="AlphaFoldDB" id="A0A0M3V6I9"/>
<protein>
    <submittedName>
        <fullName evidence="15">Peptidase C39</fullName>
    </submittedName>
</protein>
<feature type="domain" description="ABC transmembrane type-1" evidence="13">
    <location>
        <begin position="479"/>
        <end position="758"/>
    </location>
</feature>
<accession>A0A0M3V6I9</accession>
<dbReference type="InterPro" id="IPR014710">
    <property type="entry name" value="RmlC-like_jellyroll"/>
</dbReference>
<dbReference type="STRING" id="224013.ACX27_26080"/>
<keyword evidence="5" id="KW-0788">Thiol protease</keyword>
<feature type="compositionally biased region" description="Polar residues" evidence="9">
    <location>
        <begin position="285"/>
        <end position="297"/>
    </location>
</feature>
<dbReference type="SUPFAM" id="SSF51206">
    <property type="entry name" value="cAMP-binding domain-like"/>
    <property type="match status" value="1"/>
</dbReference>
<evidence type="ECO:0000256" key="7">
    <source>
        <dbReference type="ARBA" id="ARBA00022989"/>
    </source>
</evidence>
<dbReference type="OrthoDB" id="437054at2"/>
<keyword evidence="7 10" id="KW-1133">Transmembrane helix</keyword>
<dbReference type="Pfam" id="PF03412">
    <property type="entry name" value="Peptidase_C39"/>
    <property type="match status" value="1"/>
</dbReference>
<evidence type="ECO:0000313" key="15">
    <source>
        <dbReference type="EMBL" id="ALF55517.1"/>
    </source>
</evidence>
<comment type="subcellular location">
    <subcellularLocation>
        <location evidence="1">Cell membrane</location>
        <topology evidence="1">Multi-pass membrane protein</topology>
    </subcellularLocation>
</comment>
<feature type="transmembrane region" description="Helical" evidence="10">
    <location>
        <begin position="513"/>
        <end position="530"/>
    </location>
</feature>
<reference evidence="15 16" key="2">
    <citation type="journal article" date="2016" name="Genome Announc.">
        <title>Draft Genome Sequence of the N2-Fixing Cyanobacterium Nostoc piscinale CENA21, Isolated from the Brazilian Amazon Floodplain.</title>
        <authorList>
            <person name="Leao T."/>
            <person name="Guimaraes P.I."/>
            <person name="de Melo A.G."/>
            <person name="Ramos R.T."/>
            <person name="Leao P.N."/>
            <person name="Silva A."/>
            <person name="Fiore M.F."/>
            <person name="Schneider M.P."/>
        </authorList>
    </citation>
    <scope>NUCLEOTIDE SEQUENCE [LARGE SCALE GENOMIC DNA]</scope>
    <source>
        <strain evidence="15 16">CENA21</strain>
    </source>
</reference>
<dbReference type="PROSITE" id="PS50893">
    <property type="entry name" value="ABC_TRANSPORTER_2"/>
    <property type="match status" value="1"/>
</dbReference>
<dbReference type="PROSITE" id="PS00211">
    <property type="entry name" value="ABC_TRANSPORTER_1"/>
    <property type="match status" value="1"/>
</dbReference>
<dbReference type="InterPro" id="IPR011527">
    <property type="entry name" value="ABC1_TM_dom"/>
</dbReference>
<dbReference type="Gene3D" id="1.20.1560.10">
    <property type="entry name" value="ABC transporter type 1, transmembrane domain"/>
    <property type="match status" value="1"/>
</dbReference>
<evidence type="ECO:0000259" key="14">
    <source>
        <dbReference type="PROSITE" id="PS50990"/>
    </source>
</evidence>
<evidence type="ECO:0000256" key="6">
    <source>
        <dbReference type="ARBA" id="ARBA00022840"/>
    </source>
</evidence>
<feature type="domain" description="Peptidase C39" evidence="14">
    <location>
        <begin position="327"/>
        <end position="446"/>
    </location>
</feature>
<reference evidence="16" key="1">
    <citation type="submission" date="2015-07" db="EMBL/GenBank/DDBJ databases">
        <title>Genome Of Nitrogen-Fixing Cyanobacterium Nostoc piscinale CENA21 From Solimoes/Amazon River Floodplain Sediments And Comparative Genomics To Uncover Biosynthetic Natural Products Potential.</title>
        <authorList>
            <person name="Leao T.F."/>
            <person name="Leao P.N."/>
            <person name="Guimaraes P.I."/>
            <person name="de Melo A.G.C."/>
            <person name="Ramos R.T.J."/>
            <person name="Silva A."/>
            <person name="Fiore M.F."/>
            <person name="Schneider M.P.C."/>
        </authorList>
    </citation>
    <scope>NUCLEOTIDE SEQUENCE [LARGE SCALE GENOMIC DNA]</scope>
    <source>
        <strain evidence="16">CENA21</strain>
    </source>
</reference>
<evidence type="ECO:0000256" key="4">
    <source>
        <dbReference type="ARBA" id="ARBA00022801"/>
    </source>
</evidence>
<dbReference type="InterPro" id="IPR036640">
    <property type="entry name" value="ABC1_TM_sf"/>
</dbReference>
<dbReference type="Pfam" id="PF00664">
    <property type="entry name" value="ABC_membrane"/>
    <property type="match status" value="1"/>
</dbReference>
<evidence type="ECO:0000256" key="9">
    <source>
        <dbReference type="SAM" id="MobiDB-lite"/>
    </source>
</evidence>
<dbReference type="InterPro" id="IPR003593">
    <property type="entry name" value="AAA+_ATPase"/>
</dbReference>
<organism evidence="15 16">
    <name type="scientific">Nostoc piscinale CENA21</name>
    <dbReference type="NCBI Taxonomy" id="224013"/>
    <lineage>
        <taxon>Bacteria</taxon>
        <taxon>Bacillati</taxon>
        <taxon>Cyanobacteriota</taxon>
        <taxon>Cyanophyceae</taxon>
        <taxon>Nostocales</taxon>
        <taxon>Nostocaceae</taxon>
        <taxon>Nostoc</taxon>
    </lineage>
</organism>
<keyword evidence="5" id="KW-0645">Protease</keyword>
<dbReference type="FunFam" id="3.40.50.300:FF:000218">
    <property type="entry name" value="Multidrug ABC transporter ATP-binding protein"/>
    <property type="match status" value="1"/>
</dbReference>
<dbReference type="GO" id="GO:0006508">
    <property type="term" value="P:proteolysis"/>
    <property type="evidence" value="ECO:0007669"/>
    <property type="project" value="InterPro"/>
</dbReference>
<evidence type="ECO:0000256" key="3">
    <source>
        <dbReference type="ARBA" id="ARBA00022741"/>
    </source>
</evidence>